<comment type="pathway">
    <text evidence="2">Cofactor biosynthesis; biotin biosynthesis.</text>
</comment>
<dbReference type="InterPro" id="IPR015422">
    <property type="entry name" value="PyrdxlP-dep_Trfase_small"/>
</dbReference>
<evidence type="ECO:0000256" key="12">
    <source>
        <dbReference type="RuleBase" id="RU003693"/>
    </source>
</evidence>
<keyword evidence="6" id="KW-0808">Transferase</keyword>
<sequence>MTAAPTVTVPTGTAPSDNRILDRLREQSAQRHAQGLDRVDAGPRGLDLASNDYLGLADHPRVRAAAHEAITALGTSARASRLVTGTTQAHRDAEAALAELTGRESGLVLSSGYAANLAAVTALSGPDCLIVSDAHNHASLIDACRLSRASVQRTPHLDLAATERALAERNCSEAIVLVESVYSVLGDTPDLPALLELCRTHDALLIIDEAHGLGVVGEGRGASRSLGEDDRVIVTATLSKALGSQGGAVLGPATMRDALVNTARTFIFDTGLAPAAAAAATAALRLIAAGEAPVEGLAENRRRLTAALGIAEPVGAVASLPMPSASTAVAARDEIARRDVSVGCFRPPSVPDGISRLRITCRGDLSTEQIDDAAALIRTVADAAATETG</sequence>
<evidence type="ECO:0000256" key="8">
    <source>
        <dbReference type="ARBA" id="ARBA00022898"/>
    </source>
</evidence>
<keyword evidence="8 12" id="KW-0663">Pyridoxal phosphate</keyword>
<dbReference type="InterPro" id="IPR015424">
    <property type="entry name" value="PyrdxlP-dep_Trfase"/>
</dbReference>
<organism evidence="14 15">
    <name type="scientific">Brevibacterium casei</name>
    <dbReference type="NCBI Taxonomy" id="33889"/>
    <lineage>
        <taxon>Bacteria</taxon>
        <taxon>Bacillati</taxon>
        <taxon>Actinomycetota</taxon>
        <taxon>Actinomycetes</taxon>
        <taxon>Micrococcales</taxon>
        <taxon>Brevibacteriaceae</taxon>
        <taxon>Brevibacterium</taxon>
    </lineage>
</organism>
<dbReference type="InterPro" id="IPR015421">
    <property type="entry name" value="PyrdxlP-dep_Trfase_major"/>
</dbReference>
<dbReference type="GO" id="GO:0009102">
    <property type="term" value="P:biotin biosynthetic process"/>
    <property type="evidence" value="ECO:0007669"/>
    <property type="project" value="UniProtKB-KW"/>
</dbReference>
<dbReference type="GO" id="GO:0030170">
    <property type="term" value="F:pyridoxal phosphate binding"/>
    <property type="evidence" value="ECO:0007669"/>
    <property type="project" value="InterPro"/>
</dbReference>
<protein>
    <recommendedName>
        <fullName evidence="5">8-amino-7-oxononanoate synthase</fullName>
        <ecNumber evidence="5">2.3.1.47</ecNumber>
    </recommendedName>
    <alternativeName>
        <fullName evidence="9">7-keto-8-amino-pelargonic acid synthase</fullName>
    </alternativeName>
    <alternativeName>
        <fullName evidence="10">8-amino-7-ketopelargonate synthase</fullName>
    </alternativeName>
</protein>
<comment type="subunit">
    <text evidence="4">Homodimer.</text>
</comment>
<dbReference type="PANTHER" id="PTHR13693">
    <property type="entry name" value="CLASS II AMINOTRANSFERASE/8-AMINO-7-OXONONANOATE SYNTHASE"/>
    <property type="match status" value="1"/>
</dbReference>
<evidence type="ECO:0000256" key="3">
    <source>
        <dbReference type="ARBA" id="ARBA00010008"/>
    </source>
</evidence>
<comment type="cofactor">
    <cofactor evidence="1 12">
        <name>pyridoxal 5'-phosphate</name>
        <dbReference type="ChEBI" id="CHEBI:597326"/>
    </cofactor>
</comment>
<dbReference type="Gene3D" id="3.40.640.10">
    <property type="entry name" value="Type I PLP-dependent aspartate aminotransferase-like (Major domain)"/>
    <property type="match status" value="1"/>
</dbReference>
<dbReference type="SUPFAM" id="SSF53383">
    <property type="entry name" value="PLP-dependent transferases"/>
    <property type="match status" value="1"/>
</dbReference>
<evidence type="ECO:0000313" key="14">
    <source>
        <dbReference type="EMBL" id="PAK96049.1"/>
    </source>
</evidence>
<evidence type="ECO:0000256" key="1">
    <source>
        <dbReference type="ARBA" id="ARBA00001933"/>
    </source>
</evidence>
<dbReference type="GO" id="GO:0008710">
    <property type="term" value="F:8-amino-7-oxononanoate synthase activity"/>
    <property type="evidence" value="ECO:0007669"/>
    <property type="project" value="UniProtKB-EC"/>
</dbReference>
<comment type="caution">
    <text evidence="14">The sequence shown here is derived from an EMBL/GenBank/DDBJ whole genome shotgun (WGS) entry which is preliminary data.</text>
</comment>
<dbReference type="InterPro" id="IPR001917">
    <property type="entry name" value="Aminotrans_II_pyridoxalP_BS"/>
</dbReference>
<dbReference type="RefSeq" id="WP_009375499.1">
    <property type="nucleotide sequence ID" value="NZ_CBDRLP010000015.1"/>
</dbReference>
<dbReference type="PANTHER" id="PTHR13693:SF100">
    <property type="entry name" value="8-AMINO-7-OXONONANOATE SYNTHASE"/>
    <property type="match status" value="1"/>
</dbReference>
<gene>
    <name evidence="14" type="ORF">B8X04_07300</name>
</gene>
<evidence type="ECO:0000313" key="15">
    <source>
        <dbReference type="Proteomes" id="UP000216867"/>
    </source>
</evidence>
<evidence type="ECO:0000259" key="13">
    <source>
        <dbReference type="Pfam" id="PF00155"/>
    </source>
</evidence>
<evidence type="ECO:0000256" key="4">
    <source>
        <dbReference type="ARBA" id="ARBA00011738"/>
    </source>
</evidence>
<evidence type="ECO:0000256" key="10">
    <source>
        <dbReference type="ARBA" id="ARBA00033381"/>
    </source>
</evidence>
<dbReference type="AlphaFoldDB" id="A0A269ZEH5"/>
<dbReference type="EMBL" id="NCWY01000005">
    <property type="protein sequence ID" value="PAK96049.1"/>
    <property type="molecule type" value="Genomic_DNA"/>
</dbReference>
<comment type="similarity">
    <text evidence="3">Belongs to the class-II pyridoxal-phosphate-dependent aminotransferase family. BioF subfamily.</text>
</comment>
<dbReference type="Pfam" id="PF00155">
    <property type="entry name" value="Aminotran_1_2"/>
    <property type="match status" value="1"/>
</dbReference>
<dbReference type="InterPro" id="IPR050087">
    <property type="entry name" value="AON_synthase_class-II"/>
</dbReference>
<dbReference type="PROSITE" id="PS00599">
    <property type="entry name" value="AA_TRANSFER_CLASS_2"/>
    <property type="match status" value="1"/>
</dbReference>
<evidence type="ECO:0000256" key="11">
    <source>
        <dbReference type="ARBA" id="ARBA00047715"/>
    </source>
</evidence>
<feature type="domain" description="Aminotransferase class I/classII large" evidence="13">
    <location>
        <begin position="46"/>
        <end position="375"/>
    </location>
</feature>
<dbReference type="Gene3D" id="3.90.1150.10">
    <property type="entry name" value="Aspartate Aminotransferase, domain 1"/>
    <property type="match status" value="1"/>
</dbReference>
<evidence type="ECO:0000256" key="6">
    <source>
        <dbReference type="ARBA" id="ARBA00022679"/>
    </source>
</evidence>
<keyword evidence="7" id="KW-0093">Biotin biosynthesis</keyword>
<evidence type="ECO:0000256" key="9">
    <source>
        <dbReference type="ARBA" id="ARBA00032610"/>
    </source>
</evidence>
<name>A0A269ZEH5_9MICO</name>
<evidence type="ECO:0000256" key="2">
    <source>
        <dbReference type="ARBA" id="ARBA00004746"/>
    </source>
</evidence>
<dbReference type="InterPro" id="IPR004839">
    <property type="entry name" value="Aminotransferase_I/II_large"/>
</dbReference>
<dbReference type="Proteomes" id="UP000216867">
    <property type="component" value="Unassembled WGS sequence"/>
</dbReference>
<dbReference type="EC" id="2.3.1.47" evidence="5"/>
<evidence type="ECO:0000256" key="7">
    <source>
        <dbReference type="ARBA" id="ARBA00022756"/>
    </source>
</evidence>
<evidence type="ECO:0000256" key="5">
    <source>
        <dbReference type="ARBA" id="ARBA00013187"/>
    </source>
</evidence>
<proteinExistence type="inferred from homology"/>
<accession>A0A269ZEH5</accession>
<comment type="catalytic activity">
    <reaction evidence="11">
        <text>6-carboxyhexanoyl-[ACP] + L-alanine + H(+) = (8S)-8-amino-7-oxononanoate + holo-[ACP] + CO2</text>
        <dbReference type="Rhea" id="RHEA:42288"/>
        <dbReference type="Rhea" id="RHEA-COMP:9685"/>
        <dbReference type="Rhea" id="RHEA-COMP:9955"/>
        <dbReference type="ChEBI" id="CHEBI:15378"/>
        <dbReference type="ChEBI" id="CHEBI:16526"/>
        <dbReference type="ChEBI" id="CHEBI:57972"/>
        <dbReference type="ChEBI" id="CHEBI:64479"/>
        <dbReference type="ChEBI" id="CHEBI:78846"/>
        <dbReference type="ChEBI" id="CHEBI:149468"/>
        <dbReference type="EC" id="2.3.1.47"/>
    </reaction>
</comment>
<reference evidence="14 15" key="1">
    <citation type="submission" date="2017-04" db="EMBL/GenBank/DDBJ databases">
        <title>Kefir bacterial isolates.</title>
        <authorList>
            <person name="Kim Y."/>
            <person name="Blasche S."/>
            <person name="Patil K.R."/>
        </authorList>
    </citation>
    <scope>NUCLEOTIDE SEQUENCE [LARGE SCALE GENOMIC DNA]</scope>
    <source>
        <strain evidence="14 15">OG2</strain>
    </source>
</reference>